<feature type="compositionally biased region" description="Basic and acidic residues" evidence="1">
    <location>
        <begin position="211"/>
        <end position="222"/>
    </location>
</feature>
<accession>A0ABW2PI97</accession>
<evidence type="ECO:0000259" key="3">
    <source>
        <dbReference type="SMART" id="SM00894"/>
    </source>
</evidence>
<dbReference type="SMART" id="SM00894">
    <property type="entry name" value="Excalibur"/>
    <property type="match status" value="1"/>
</dbReference>
<keyword evidence="5" id="KW-1185">Reference proteome</keyword>
<feature type="region of interest" description="Disordered" evidence="1">
    <location>
        <begin position="159"/>
        <end position="222"/>
    </location>
</feature>
<feature type="domain" description="Excalibur calcium-binding" evidence="3">
    <location>
        <begin position="186"/>
        <end position="222"/>
    </location>
</feature>
<dbReference type="Proteomes" id="UP001596439">
    <property type="component" value="Unassembled WGS sequence"/>
</dbReference>
<dbReference type="InterPro" id="IPR008613">
    <property type="entry name" value="Excalibur_Ca-bd_domain"/>
</dbReference>
<evidence type="ECO:0000256" key="1">
    <source>
        <dbReference type="SAM" id="MobiDB-lite"/>
    </source>
</evidence>
<evidence type="ECO:0000256" key="2">
    <source>
        <dbReference type="SAM" id="Phobius"/>
    </source>
</evidence>
<dbReference type="EMBL" id="JBHTCE010000001">
    <property type="protein sequence ID" value="MFC7389058.1"/>
    <property type="molecule type" value="Genomic_DNA"/>
</dbReference>
<evidence type="ECO:0000313" key="4">
    <source>
        <dbReference type="EMBL" id="MFC7389058.1"/>
    </source>
</evidence>
<feature type="transmembrane region" description="Helical" evidence="2">
    <location>
        <begin position="35"/>
        <end position="53"/>
    </location>
</feature>
<gene>
    <name evidence="4" type="ORF">ACFQO8_02805</name>
</gene>
<dbReference type="RefSeq" id="WP_214786756.1">
    <property type="nucleotide sequence ID" value="NZ_JANIEL010000072.1"/>
</dbReference>
<organism evidence="4 5">
    <name type="scientific">Exiguobacterium aestuarii</name>
    <dbReference type="NCBI Taxonomy" id="273527"/>
    <lineage>
        <taxon>Bacteria</taxon>
        <taxon>Bacillati</taxon>
        <taxon>Bacillota</taxon>
        <taxon>Bacilli</taxon>
        <taxon>Bacillales</taxon>
        <taxon>Bacillales Family XII. Incertae Sedis</taxon>
        <taxon>Exiguobacterium</taxon>
    </lineage>
</organism>
<sequence>MENILLVGLFLIVLLIVTTFILSNYVQQSRLSPRFFIIFAVLSSVFLLASCSFEETISMEQYEQDLSLIEEKLSSANSEKEKLQDQLDTYLSENEDLRQQLSDARESTNQRLEEAETKLREEFESELQRVKKEAAQQVEEKIASVRKEEQEKAAAAIAEVKNELEQQAQASESTESNTQTSQPSENFQNCTDLRGTYPGGVSSDHPAYQPKMDRDNDGWACE</sequence>
<keyword evidence="2" id="KW-0812">Transmembrane</keyword>
<reference evidence="5" key="1">
    <citation type="journal article" date="2019" name="Int. J. Syst. Evol. Microbiol.">
        <title>The Global Catalogue of Microorganisms (GCM) 10K type strain sequencing project: providing services to taxonomists for standard genome sequencing and annotation.</title>
        <authorList>
            <consortium name="The Broad Institute Genomics Platform"/>
            <consortium name="The Broad Institute Genome Sequencing Center for Infectious Disease"/>
            <person name="Wu L."/>
            <person name="Ma J."/>
        </authorList>
    </citation>
    <scope>NUCLEOTIDE SEQUENCE [LARGE SCALE GENOMIC DNA]</scope>
    <source>
        <strain evidence="5">CCUG 55590</strain>
    </source>
</reference>
<proteinExistence type="predicted"/>
<comment type="caution">
    <text evidence="4">The sequence shown here is derived from an EMBL/GenBank/DDBJ whole genome shotgun (WGS) entry which is preliminary data.</text>
</comment>
<name>A0ABW2PI97_9BACL</name>
<keyword evidence="2" id="KW-1133">Transmembrane helix</keyword>
<keyword evidence="2" id="KW-0472">Membrane</keyword>
<evidence type="ECO:0000313" key="5">
    <source>
        <dbReference type="Proteomes" id="UP001596439"/>
    </source>
</evidence>
<feature type="compositionally biased region" description="Low complexity" evidence="1">
    <location>
        <begin position="169"/>
        <end position="185"/>
    </location>
</feature>
<dbReference type="Pfam" id="PF05901">
    <property type="entry name" value="Excalibur"/>
    <property type="match status" value="1"/>
</dbReference>
<protein>
    <submittedName>
        <fullName evidence="4">Excalibur calcium-binding domain-containing protein</fullName>
    </submittedName>
</protein>